<evidence type="ECO:0000313" key="2">
    <source>
        <dbReference type="EMBL" id="MCT8990341.1"/>
    </source>
</evidence>
<protein>
    <submittedName>
        <fullName evidence="2">DUF1127 domain-containing protein</fullName>
    </submittedName>
</protein>
<reference evidence="2" key="1">
    <citation type="submission" date="2022-08" db="EMBL/GenBank/DDBJ databases">
        <title>Chelativorans sichuanense sp. nov., a paraffin oil-degrading bacterium isolated from a mixture of oil-based drill cuttings and paddy soil.</title>
        <authorList>
            <person name="Yu J."/>
            <person name="Liu H."/>
            <person name="Chen Q."/>
        </authorList>
    </citation>
    <scope>NUCLEOTIDE SEQUENCE</scope>
    <source>
        <strain evidence="2">SCAU 2101</strain>
    </source>
</reference>
<accession>A0A9X2X908</accession>
<keyword evidence="3" id="KW-1185">Reference proteome</keyword>
<proteinExistence type="predicted"/>
<evidence type="ECO:0000313" key="3">
    <source>
        <dbReference type="Proteomes" id="UP001149009"/>
    </source>
</evidence>
<organism evidence="2 3">
    <name type="scientific">Chelativorans petroleitrophicus</name>
    <dbReference type="NCBI Taxonomy" id="2975484"/>
    <lineage>
        <taxon>Bacteria</taxon>
        <taxon>Pseudomonadati</taxon>
        <taxon>Pseudomonadota</taxon>
        <taxon>Alphaproteobacteria</taxon>
        <taxon>Hyphomicrobiales</taxon>
        <taxon>Phyllobacteriaceae</taxon>
        <taxon>Chelativorans</taxon>
    </lineage>
</organism>
<gene>
    <name evidence="2" type="ORF">NYR54_08540</name>
</gene>
<dbReference type="EMBL" id="JAODNV010000008">
    <property type="protein sequence ID" value="MCT8990341.1"/>
    <property type="molecule type" value="Genomic_DNA"/>
</dbReference>
<evidence type="ECO:0000259" key="1">
    <source>
        <dbReference type="Pfam" id="PF06568"/>
    </source>
</evidence>
<sequence>MRTGQTALPIPAAASVLRLVRLAAEALRLWNSRRSLRRLEELSDWELFDIGLTREDITIARRAQFPEDPTQQLEQRRRARDRLTMTVRRLP</sequence>
<dbReference type="Pfam" id="PF06568">
    <property type="entry name" value="YjiS-like"/>
    <property type="match status" value="1"/>
</dbReference>
<dbReference type="InterPro" id="IPR009506">
    <property type="entry name" value="YjiS-like"/>
</dbReference>
<dbReference type="RefSeq" id="WP_261515201.1">
    <property type="nucleotide sequence ID" value="NZ_JAODNV010000008.1"/>
</dbReference>
<name>A0A9X2X908_9HYPH</name>
<comment type="caution">
    <text evidence="2">The sequence shown here is derived from an EMBL/GenBank/DDBJ whole genome shotgun (WGS) entry which is preliminary data.</text>
</comment>
<feature type="domain" description="YjiS-like" evidence="1">
    <location>
        <begin position="26"/>
        <end position="57"/>
    </location>
</feature>
<dbReference type="Proteomes" id="UP001149009">
    <property type="component" value="Unassembled WGS sequence"/>
</dbReference>
<dbReference type="AlphaFoldDB" id="A0A9X2X908"/>